<comment type="caution">
    <text evidence="1">The sequence shown here is derived from an EMBL/GenBank/DDBJ whole genome shotgun (WGS) entry which is preliminary data.</text>
</comment>
<name>A0A1X2DGL5_9MYCO</name>
<gene>
    <name evidence="1" type="ORF">AWC22_09065</name>
</gene>
<protein>
    <submittedName>
        <fullName evidence="1">Uncharacterized protein</fullName>
    </submittedName>
</protein>
<evidence type="ECO:0000313" key="1">
    <source>
        <dbReference type="EMBL" id="ORW87114.1"/>
    </source>
</evidence>
<dbReference type="EMBL" id="LQPQ01000009">
    <property type="protein sequence ID" value="ORW87114.1"/>
    <property type="molecule type" value="Genomic_DNA"/>
</dbReference>
<dbReference type="AlphaFoldDB" id="A0A1X2DGL5"/>
<evidence type="ECO:0000313" key="2">
    <source>
        <dbReference type="Proteomes" id="UP000193087"/>
    </source>
</evidence>
<organism evidence="1 2">
    <name type="scientific">Mycobacterium riyadhense</name>
    <dbReference type="NCBI Taxonomy" id="486698"/>
    <lineage>
        <taxon>Bacteria</taxon>
        <taxon>Bacillati</taxon>
        <taxon>Actinomycetota</taxon>
        <taxon>Actinomycetes</taxon>
        <taxon>Mycobacteriales</taxon>
        <taxon>Mycobacteriaceae</taxon>
        <taxon>Mycobacterium</taxon>
    </lineage>
</organism>
<proteinExistence type="predicted"/>
<sequence length="182" mass="20383">MDTVSEAGRLEAGATPVEDQLVYEGEVFINFRTSRQWVSIKLFALPANTDDHTVLALLTHHVRYRDSYAGTGDKDVETIHGPYRLNAITPEVFDTVSAADAEALIRTWADYDAPMTDARRQEMEHELYPRIRNATSRYQLADLRDTAEHDWGSSVGSDTGFHEFVLIDRHTGSVALVVASDD</sequence>
<keyword evidence="2" id="KW-1185">Reference proteome</keyword>
<reference evidence="1 2" key="1">
    <citation type="submission" date="2016-01" db="EMBL/GenBank/DDBJ databases">
        <title>The new phylogeny of the genus Mycobacterium.</title>
        <authorList>
            <person name="Tarcisio F."/>
            <person name="Conor M."/>
            <person name="Antonella G."/>
            <person name="Elisabetta G."/>
            <person name="Giulia F.S."/>
            <person name="Sara T."/>
            <person name="Anna F."/>
            <person name="Clotilde B."/>
            <person name="Roberto B."/>
            <person name="Veronica D.S."/>
            <person name="Fabio R."/>
            <person name="Monica P."/>
            <person name="Olivier J."/>
            <person name="Enrico T."/>
            <person name="Nicola S."/>
        </authorList>
    </citation>
    <scope>NUCLEOTIDE SEQUENCE [LARGE SCALE GENOMIC DNA]</scope>
    <source>
        <strain evidence="1 2">DSM 45176</strain>
    </source>
</reference>
<accession>A0A1X2DGL5</accession>
<dbReference type="Proteomes" id="UP000193087">
    <property type="component" value="Unassembled WGS sequence"/>
</dbReference>